<keyword evidence="3 6" id="KW-0560">Oxidoreductase</keyword>
<dbReference type="PANTHER" id="PTHR42847:SF4">
    <property type="entry name" value="ALKANESULFONATE MONOOXYGENASE-RELATED"/>
    <property type="match status" value="1"/>
</dbReference>
<dbReference type="InterPro" id="IPR050172">
    <property type="entry name" value="SsuD_RutA_monooxygenase"/>
</dbReference>
<protein>
    <submittedName>
        <fullName evidence="6">TIGR03619 family F420-dependent LLM class oxidoreductase</fullName>
        <ecNumber evidence="6">1.-.-.-</ecNumber>
    </submittedName>
</protein>
<evidence type="ECO:0000256" key="4">
    <source>
        <dbReference type="ARBA" id="ARBA00023033"/>
    </source>
</evidence>
<evidence type="ECO:0000313" key="7">
    <source>
        <dbReference type="Proteomes" id="UP000460272"/>
    </source>
</evidence>
<evidence type="ECO:0000313" key="6">
    <source>
        <dbReference type="EMBL" id="TVZ02463.1"/>
    </source>
</evidence>
<dbReference type="NCBIfam" id="TIGR03619">
    <property type="entry name" value="F420_Rv2161c"/>
    <property type="match status" value="1"/>
</dbReference>
<keyword evidence="7" id="KW-1185">Reference proteome</keyword>
<dbReference type="GO" id="GO:0046306">
    <property type="term" value="P:alkanesulfonate catabolic process"/>
    <property type="evidence" value="ECO:0007669"/>
    <property type="project" value="TreeGrafter"/>
</dbReference>
<dbReference type="RefSeq" id="WP_145857494.1">
    <property type="nucleotide sequence ID" value="NZ_RPFW01000005.1"/>
</dbReference>
<dbReference type="GO" id="GO:0008726">
    <property type="term" value="F:alkanesulfonate monooxygenase activity"/>
    <property type="evidence" value="ECO:0007669"/>
    <property type="project" value="TreeGrafter"/>
</dbReference>
<evidence type="ECO:0000256" key="1">
    <source>
        <dbReference type="ARBA" id="ARBA00022630"/>
    </source>
</evidence>
<dbReference type="AlphaFoldDB" id="A0A6P2BZ50"/>
<dbReference type="InterPro" id="IPR036661">
    <property type="entry name" value="Luciferase-like_sf"/>
</dbReference>
<keyword evidence="4" id="KW-0503">Monooxygenase</keyword>
<dbReference type="SUPFAM" id="SSF51679">
    <property type="entry name" value="Bacterial luciferase-like"/>
    <property type="match status" value="1"/>
</dbReference>
<dbReference type="EC" id="1.-.-.-" evidence="6"/>
<keyword evidence="1" id="KW-0285">Flavoprotein</keyword>
<dbReference type="InterPro" id="IPR011251">
    <property type="entry name" value="Luciferase-like_dom"/>
</dbReference>
<accession>A0A6P2BZ50</accession>
<dbReference type="Gene3D" id="3.20.20.30">
    <property type="entry name" value="Luciferase-like domain"/>
    <property type="match status" value="1"/>
</dbReference>
<dbReference type="PANTHER" id="PTHR42847">
    <property type="entry name" value="ALKANESULFONATE MONOOXYGENASE"/>
    <property type="match status" value="1"/>
</dbReference>
<sequence length="306" mass="34257">MKISLTIPNNNKVTALRQPWQEEVGGAQIGEVAALADRLGFSRLTVGEHFLMPRHHVELSGAHHVDAPTALAYLAGHTSRIRLASNVSIVALKHPIAAAKQWAVLDWLSGGRADLMVGVGWLPEEFEILGVDFRTRGRRLDEHIAAMREIWSPGLASYDGEFVGFREIASEPKPLQHGGVPLWFAGDVAQTFARVARWGVGWSPRLTPPEKIAEGIERIQSHPGYRGQEIGVFYNLANLRLGESHRSKPDDHDFDTWNAQQLVDQLCWVRDLGVTEVTPPLPRLASYQRYLERLHWLAEEVMPRVS</sequence>
<proteinExistence type="predicted"/>
<dbReference type="EMBL" id="RPFW01000005">
    <property type="protein sequence ID" value="TVZ02463.1"/>
    <property type="molecule type" value="Genomic_DNA"/>
</dbReference>
<evidence type="ECO:0000256" key="3">
    <source>
        <dbReference type="ARBA" id="ARBA00023002"/>
    </source>
</evidence>
<reference evidence="6 7" key="1">
    <citation type="submission" date="2018-11" db="EMBL/GenBank/DDBJ databases">
        <title>Trebonia kvetii gen.nov., sp.nov., a novel acidophilic actinobacterium, and proposal of the new actinobacterial family Treboniaceae fam. nov.</title>
        <authorList>
            <person name="Rapoport D."/>
            <person name="Sagova-Mareckova M."/>
            <person name="Sedlacek I."/>
            <person name="Provaznik J."/>
            <person name="Kralova S."/>
            <person name="Pavlinic D."/>
            <person name="Benes V."/>
            <person name="Kopecky J."/>
        </authorList>
    </citation>
    <scope>NUCLEOTIDE SEQUENCE [LARGE SCALE GENOMIC DNA]</scope>
    <source>
        <strain evidence="6 7">15Tr583</strain>
    </source>
</reference>
<comment type="caution">
    <text evidence="6">The sequence shown here is derived from an EMBL/GenBank/DDBJ whole genome shotgun (WGS) entry which is preliminary data.</text>
</comment>
<dbReference type="Pfam" id="PF00296">
    <property type="entry name" value="Bac_luciferase"/>
    <property type="match status" value="1"/>
</dbReference>
<name>A0A6P2BZ50_9ACTN</name>
<gene>
    <name evidence="6" type="ORF">EAS64_27090</name>
</gene>
<evidence type="ECO:0000256" key="2">
    <source>
        <dbReference type="ARBA" id="ARBA00022643"/>
    </source>
</evidence>
<keyword evidence="2" id="KW-0288">FMN</keyword>
<dbReference type="InterPro" id="IPR019921">
    <property type="entry name" value="Lucif-like_OxRdtase_Rv2161c"/>
</dbReference>
<feature type="domain" description="Luciferase-like" evidence="5">
    <location>
        <begin position="19"/>
        <end position="222"/>
    </location>
</feature>
<dbReference type="Proteomes" id="UP000460272">
    <property type="component" value="Unassembled WGS sequence"/>
</dbReference>
<evidence type="ECO:0000259" key="5">
    <source>
        <dbReference type="Pfam" id="PF00296"/>
    </source>
</evidence>
<organism evidence="6 7">
    <name type="scientific">Trebonia kvetii</name>
    <dbReference type="NCBI Taxonomy" id="2480626"/>
    <lineage>
        <taxon>Bacteria</taxon>
        <taxon>Bacillati</taxon>
        <taxon>Actinomycetota</taxon>
        <taxon>Actinomycetes</taxon>
        <taxon>Streptosporangiales</taxon>
        <taxon>Treboniaceae</taxon>
        <taxon>Trebonia</taxon>
    </lineage>
</organism>
<dbReference type="OrthoDB" id="4074025at2"/>